<evidence type="ECO:0000256" key="1">
    <source>
        <dbReference type="SAM" id="Phobius"/>
    </source>
</evidence>
<keyword evidence="1" id="KW-1133">Transmembrane helix</keyword>
<gene>
    <name evidence="2" type="ORF">Ga0609869_002253</name>
</gene>
<feature type="transmembrane region" description="Helical" evidence="1">
    <location>
        <begin position="22"/>
        <end position="41"/>
    </location>
</feature>
<dbReference type="Proteomes" id="UP001560019">
    <property type="component" value="Unassembled WGS sequence"/>
</dbReference>
<dbReference type="EMBL" id="JBEHHI010000002">
    <property type="protein sequence ID" value="MEX5728900.1"/>
    <property type="molecule type" value="Genomic_DNA"/>
</dbReference>
<name>A0ABV3XU89_9RHOB</name>
<protein>
    <submittedName>
        <fullName evidence="2">Uncharacterized protein</fullName>
    </submittedName>
</protein>
<evidence type="ECO:0000313" key="2">
    <source>
        <dbReference type="EMBL" id="MEX5728900.1"/>
    </source>
</evidence>
<keyword evidence="1" id="KW-0472">Membrane</keyword>
<dbReference type="RefSeq" id="WP_281273238.1">
    <property type="nucleotide sequence ID" value="NZ_JBEHHI010000002.1"/>
</dbReference>
<proteinExistence type="predicted"/>
<comment type="caution">
    <text evidence="2">The sequence shown here is derived from an EMBL/GenBank/DDBJ whole genome shotgun (WGS) entry which is preliminary data.</text>
</comment>
<evidence type="ECO:0000313" key="3">
    <source>
        <dbReference type="Proteomes" id="UP001560019"/>
    </source>
</evidence>
<accession>A0ABV3XU89</accession>
<keyword evidence="1" id="KW-0812">Transmembrane</keyword>
<reference evidence="2 3" key="1">
    <citation type="submission" date="2024-06" db="EMBL/GenBank/DDBJ databases">
        <title>Genome of Rhodovulum iodosum, a marine photoferrotroph.</title>
        <authorList>
            <person name="Bianchini G."/>
            <person name="Nikeleit V."/>
            <person name="Kappler A."/>
            <person name="Bryce C."/>
            <person name="Sanchez-Baracaldo P."/>
        </authorList>
    </citation>
    <scope>NUCLEOTIDE SEQUENCE [LARGE SCALE GENOMIC DNA]</scope>
    <source>
        <strain evidence="2 3">UT/N1</strain>
    </source>
</reference>
<sequence length="42" mass="4794">MSTFEAGYRSLSLLVNLTWDRLFYIISVFLALMAGAYLVSLF</sequence>
<organism evidence="2 3">
    <name type="scientific">Rhodovulum iodosum</name>
    <dbReference type="NCBI Taxonomy" id="68291"/>
    <lineage>
        <taxon>Bacteria</taxon>
        <taxon>Pseudomonadati</taxon>
        <taxon>Pseudomonadota</taxon>
        <taxon>Alphaproteobacteria</taxon>
        <taxon>Rhodobacterales</taxon>
        <taxon>Paracoccaceae</taxon>
        <taxon>Rhodovulum</taxon>
    </lineage>
</organism>
<keyword evidence="3" id="KW-1185">Reference proteome</keyword>